<dbReference type="InterPro" id="IPR003741">
    <property type="entry name" value="LUD_dom"/>
</dbReference>
<dbReference type="PANTHER" id="PTHR43682:SF1">
    <property type="entry name" value="LACTATE UTILIZATION PROTEIN C"/>
    <property type="match status" value="1"/>
</dbReference>
<dbReference type="SUPFAM" id="SSF100950">
    <property type="entry name" value="NagB/RpiA/CoA transferase-like"/>
    <property type="match status" value="1"/>
</dbReference>
<feature type="domain" description="LUD" evidence="1">
    <location>
        <begin position="95"/>
        <end position="194"/>
    </location>
</feature>
<dbReference type="Gene3D" id="3.40.50.10420">
    <property type="entry name" value="NagB/RpiA/CoA transferase-like"/>
    <property type="match status" value="1"/>
</dbReference>
<name>A0ABS1BMN8_9SPHI</name>
<dbReference type="RefSeq" id="WP_200587602.1">
    <property type="nucleotide sequence ID" value="NZ_JAEHFY010000023.1"/>
</dbReference>
<reference evidence="2 3" key="1">
    <citation type="submission" date="2020-12" db="EMBL/GenBank/DDBJ databases">
        <title>Bacterial novel species Pedobacter sp. SD-b isolated from soil.</title>
        <authorList>
            <person name="Jung H.-Y."/>
        </authorList>
    </citation>
    <scope>NUCLEOTIDE SEQUENCE [LARGE SCALE GENOMIC DNA]</scope>
    <source>
        <strain evidence="2 3">SD-b</strain>
    </source>
</reference>
<dbReference type="Pfam" id="PF02589">
    <property type="entry name" value="LUD_dom"/>
    <property type="match status" value="1"/>
</dbReference>
<dbReference type="InterPro" id="IPR024185">
    <property type="entry name" value="FTHF_cligase-like_sf"/>
</dbReference>
<sequence>MNSRACILNAVKENQPELLALPDITHLLEVENQDLVAEFTRVIEGIGAKVFQVNKYQEIIHHLKADFETEKVRVVSTLKEFDEIAKPFSGLDNHELADVELMILPTHFAVAENGASWVDDELFKERVLPFIPQHLVFIVEKEKIVPTMHHAYQLIGKKKYSYGTFIAGPSKTADIEQSLVLGAHGPRSLRVFLV</sequence>
<proteinExistence type="predicted"/>
<dbReference type="Proteomes" id="UP000660024">
    <property type="component" value="Unassembled WGS sequence"/>
</dbReference>
<evidence type="ECO:0000259" key="1">
    <source>
        <dbReference type="Pfam" id="PF02589"/>
    </source>
</evidence>
<dbReference type="InterPro" id="IPR037171">
    <property type="entry name" value="NagB/RpiA_transferase-like"/>
</dbReference>
<evidence type="ECO:0000313" key="2">
    <source>
        <dbReference type="EMBL" id="MBK0384148.1"/>
    </source>
</evidence>
<dbReference type="EMBL" id="JAEHFY010000023">
    <property type="protein sequence ID" value="MBK0384148.1"/>
    <property type="molecule type" value="Genomic_DNA"/>
</dbReference>
<evidence type="ECO:0000313" key="3">
    <source>
        <dbReference type="Proteomes" id="UP000660024"/>
    </source>
</evidence>
<comment type="caution">
    <text evidence="2">The sequence shown here is derived from an EMBL/GenBank/DDBJ whole genome shotgun (WGS) entry which is preliminary data.</text>
</comment>
<accession>A0ABS1BMN8</accession>
<dbReference type="PANTHER" id="PTHR43682">
    <property type="entry name" value="LACTATE UTILIZATION PROTEIN C"/>
    <property type="match status" value="1"/>
</dbReference>
<gene>
    <name evidence="2" type="ORF">I5M32_14355</name>
</gene>
<organism evidence="2 3">
    <name type="scientific">Pedobacter segetis</name>
    <dbReference type="NCBI Taxonomy" id="2793069"/>
    <lineage>
        <taxon>Bacteria</taxon>
        <taxon>Pseudomonadati</taxon>
        <taxon>Bacteroidota</taxon>
        <taxon>Sphingobacteriia</taxon>
        <taxon>Sphingobacteriales</taxon>
        <taxon>Sphingobacteriaceae</taxon>
        <taxon>Pedobacter</taxon>
    </lineage>
</organism>
<keyword evidence="3" id="KW-1185">Reference proteome</keyword>
<protein>
    <submittedName>
        <fullName evidence="2">LUD domain-containing protein</fullName>
    </submittedName>
</protein>